<dbReference type="OrthoDB" id="5675747at2759"/>
<reference evidence="1" key="1">
    <citation type="submission" date="2022-07" db="EMBL/GenBank/DDBJ databases">
        <title>Phylogenomic reconstructions and comparative analyses of Kickxellomycotina fungi.</title>
        <authorList>
            <person name="Reynolds N.K."/>
            <person name="Stajich J.E."/>
            <person name="Barry K."/>
            <person name="Grigoriev I.V."/>
            <person name="Crous P."/>
            <person name="Smith M.E."/>
        </authorList>
    </citation>
    <scope>NUCLEOTIDE SEQUENCE</scope>
    <source>
        <strain evidence="1">BCRC 34489</strain>
    </source>
</reference>
<comment type="caution">
    <text evidence="1">The sequence shown here is derived from an EMBL/GenBank/DDBJ whole genome shotgun (WGS) entry which is preliminary data.</text>
</comment>
<proteinExistence type="predicted"/>
<keyword evidence="2" id="KW-1185">Reference proteome</keyword>
<dbReference type="AlphaFoldDB" id="A0A9W8LPU7"/>
<organism evidence="1 2">
    <name type="scientific">Coemansia interrupta</name>
    <dbReference type="NCBI Taxonomy" id="1126814"/>
    <lineage>
        <taxon>Eukaryota</taxon>
        <taxon>Fungi</taxon>
        <taxon>Fungi incertae sedis</taxon>
        <taxon>Zoopagomycota</taxon>
        <taxon>Kickxellomycotina</taxon>
        <taxon>Kickxellomycetes</taxon>
        <taxon>Kickxellales</taxon>
        <taxon>Kickxellaceae</taxon>
        <taxon>Coemansia</taxon>
    </lineage>
</organism>
<evidence type="ECO:0000313" key="1">
    <source>
        <dbReference type="EMBL" id="KAJ2787784.1"/>
    </source>
</evidence>
<gene>
    <name evidence="1" type="ORF">GGI15_000416</name>
</gene>
<sequence>MSTYKSGRIAICLYEGHPLSASKLINFHFDELTAVDEVIRECEFLTGMDLQDFVLFAEYPVNPRCAQPMLREDFEGYFPMPPQGRHVNFVKLIKEAQAAAVGHPENSSVARMLGRWGNMKLIRICVLHREYV</sequence>
<dbReference type="EMBL" id="JANBUM010000012">
    <property type="protein sequence ID" value="KAJ2787784.1"/>
    <property type="molecule type" value="Genomic_DNA"/>
</dbReference>
<protein>
    <submittedName>
        <fullName evidence="1">Uncharacterized protein</fullName>
    </submittedName>
</protein>
<accession>A0A9W8LPU7</accession>
<evidence type="ECO:0000313" key="2">
    <source>
        <dbReference type="Proteomes" id="UP001140172"/>
    </source>
</evidence>
<dbReference type="Proteomes" id="UP001140172">
    <property type="component" value="Unassembled WGS sequence"/>
</dbReference>
<name>A0A9W8LPU7_9FUNG</name>